<evidence type="ECO:0000313" key="1">
    <source>
        <dbReference type="EnsemblPlants" id="Zm00001eb003700_P004"/>
    </source>
</evidence>
<protein>
    <submittedName>
        <fullName evidence="1">Uncharacterized protein</fullName>
    </submittedName>
</protein>
<sequence>MCSKTVRTAEHVSANTSARNATSSTTISVPSSVFSGFVVAFPGISGVEEPISLRWVRHMQDWWRREFLSLWQMWMLLHHYAEGFSPLRGRSYASQLPCLHGVSIRLDESYQRAPLRTHHPPGMPLRDESAPAVFMPGVPEVCLQHVRHLAKAGSAGCSVPDASDLSEEDGMDPLQRLWRDVQRAVPHLGAQVPWMQLLQHPADEGRSSRML</sequence>
<keyword evidence="2" id="KW-1185">Reference proteome</keyword>
<organism evidence="1 2">
    <name type="scientific">Zea mays</name>
    <name type="common">Maize</name>
    <dbReference type="NCBI Taxonomy" id="4577"/>
    <lineage>
        <taxon>Eukaryota</taxon>
        <taxon>Viridiplantae</taxon>
        <taxon>Streptophyta</taxon>
        <taxon>Embryophyta</taxon>
        <taxon>Tracheophyta</taxon>
        <taxon>Spermatophyta</taxon>
        <taxon>Magnoliopsida</taxon>
        <taxon>Liliopsida</taxon>
        <taxon>Poales</taxon>
        <taxon>Poaceae</taxon>
        <taxon>PACMAD clade</taxon>
        <taxon>Panicoideae</taxon>
        <taxon>Andropogonodae</taxon>
        <taxon>Andropogoneae</taxon>
        <taxon>Tripsacinae</taxon>
        <taxon>Zea</taxon>
    </lineage>
</organism>
<reference evidence="1" key="3">
    <citation type="submission" date="2021-05" db="UniProtKB">
        <authorList>
            <consortium name="EnsemblPlants"/>
        </authorList>
    </citation>
    <scope>IDENTIFICATION</scope>
    <source>
        <strain evidence="1">cv. B73</strain>
    </source>
</reference>
<dbReference type="Proteomes" id="UP000007305">
    <property type="component" value="Chromosome 1"/>
</dbReference>
<dbReference type="AlphaFoldDB" id="A0A804LDK5"/>
<name>A0A804LDK5_MAIZE</name>
<accession>A0A804LDK5</accession>
<evidence type="ECO:0000313" key="2">
    <source>
        <dbReference type="Proteomes" id="UP000007305"/>
    </source>
</evidence>
<dbReference type="EnsemblPlants" id="Zm00001eb003700_T004">
    <property type="protein sequence ID" value="Zm00001eb003700_P004"/>
    <property type="gene ID" value="Zm00001eb003700"/>
</dbReference>
<gene>
    <name evidence="1" type="primary">LOC100192089</name>
</gene>
<reference evidence="2" key="1">
    <citation type="submission" date="2015-12" db="EMBL/GenBank/DDBJ databases">
        <title>Update maize B73 reference genome by single molecule sequencing technologies.</title>
        <authorList>
            <consortium name="Maize Genome Sequencing Project"/>
            <person name="Ware D."/>
        </authorList>
    </citation>
    <scope>NUCLEOTIDE SEQUENCE [LARGE SCALE GENOMIC DNA]</scope>
    <source>
        <strain evidence="2">cv. B73</strain>
    </source>
</reference>
<dbReference type="OrthoDB" id="411372at2759"/>
<reference evidence="1" key="2">
    <citation type="submission" date="2019-07" db="EMBL/GenBank/DDBJ databases">
        <authorList>
            <person name="Seetharam A."/>
            <person name="Woodhouse M."/>
            <person name="Cannon E."/>
        </authorList>
    </citation>
    <scope>NUCLEOTIDE SEQUENCE [LARGE SCALE GENOMIC DNA]</scope>
    <source>
        <strain evidence="1">cv. B73</strain>
    </source>
</reference>
<proteinExistence type="predicted"/>
<dbReference type="Gramene" id="Zm00001eb003700_T004">
    <property type="protein sequence ID" value="Zm00001eb003700_P004"/>
    <property type="gene ID" value="Zm00001eb003700"/>
</dbReference>